<evidence type="ECO:0000313" key="3">
    <source>
        <dbReference type="Proteomes" id="UP000002320"/>
    </source>
</evidence>
<dbReference type="InParanoid" id="B0XE19"/>
<organism>
    <name type="scientific">Culex quinquefasciatus</name>
    <name type="common">Southern house mosquito</name>
    <name type="synonym">Culex pungens</name>
    <dbReference type="NCBI Taxonomy" id="7176"/>
    <lineage>
        <taxon>Eukaryota</taxon>
        <taxon>Metazoa</taxon>
        <taxon>Ecdysozoa</taxon>
        <taxon>Arthropoda</taxon>
        <taxon>Hexapoda</taxon>
        <taxon>Insecta</taxon>
        <taxon>Pterygota</taxon>
        <taxon>Neoptera</taxon>
        <taxon>Endopterygota</taxon>
        <taxon>Diptera</taxon>
        <taxon>Nematocera</taxon>
        <taxon>Culicoidea</taxon>
        <taxon>Culicidae</taxon>
        <taxon>Culicinae</taxon>
        <taxon>Culicini</taxon>
        <taxon>Culex</taxon>
        <taxon>Culex</taxon>
    </lineage>
</organism>
<dbReference type="AlphaFoldDB" id="B0XE19"/>
<protein>
    <submittedName>
        <fullName evidence="1 2">Uncharacterized protein</fullName>
    </submittedName>
</protein>
<keyword evidence="3" id="KW-1185">Reference proteome</keyword>
<accession>B0XE19</accession>
<dbReference type="EMBL" id="DS232798">
    <property type="protein sequence ID" value="EDS45791.1"/>
    <property type="molecule type" value="Genomic_DNA"/>
</dbReference>
<dbReference type="VEuPathDB" id="VectorBase:CPIJ017730"/>
<proteinExistence type="predicted"/>
<dbReference type="KEGG" id="cqu:CpipJ_CPIJ017730"/>
<dbReference type="HOGENOM" id="CLU_2348729_0_0_1"/>
<evidence type="ECO:0000313" key="1">
    <source>
        <dbReference type="EMBL" id="EDS45791.1"/>
    </source>
</evidence>
<sequence>MQGYEDIKAALDRSTGVGIFTVGVPAAITCFTTEVISESSPLAISASPSAASRGSATAMASNAVKTITNFIVLDFGIELNRALFLSSLIEPVLTCWF</sequence>
<dbReference type="Proteomes" id="UP000002320">
    <property type="component" value="Unassembled WGS sequence"/>
</dbReference>
<reference evidence="1" key="1">
    <citation type="submission" date="2007-03" db="EMBL/GenBank/DDBJ databases">
        <title>Annotation of Culex pipiens quinquefasciatus.</title>
        <authorList>
            <consortium name="The Broad Institute Genome Sequencing Platform"/>
            <person name="Atkinson P.W."/>
            <person name="Hemingway J."/>
            <person name="Christensen B.M."/>
            <person name="Higgs S."/>
            <person name="Kodira C."/>
            <person name="Hannick L."/>
            <person name="Megy K."/>
            <person name="O'Leary S."/>
            <person name="Pearson M."/>
            <person name="Haas B.J."/>
            <person name="Mauceli E."/>
            <person name="Wortman J.R."/>
            <person name="Lee N.H."/>
            <person name="Guigo R."/>
            <person name="Stanke M."/>
            <person name="Alvarado L."/>
            <person name="Amedeo P."/>
            <person name="Antoine C.H."/>
            <person name="Arensburger P."/>
            <person name="Bidwell S.L."/>
            <person name="Crawford M."/>
            <person name="Camaro F."/>
            <person name="Devon K."/>
            <person name="Engels R."/>
            <person name="Hammond M."/>
            <person name="Howarth C."/>
            <person name="Koehrsen M."/>
            <person name="Lawson D."/>
            <person name="Montgomery P."/>
            <person name="Nene V."/>
            <person name="Nusbaum C."/>
            <person name="Puiu D."/>
            <person name="Romero-Severson J."/>
            <person name="Severson D.W."/>
            <person name="Shumway M."/>
            <person name="Sisk P."/>
            <person name="Stolte C."/>
            <person name="Zeng Q."/>
            <person name="Eisenstadt E."/>
            <person name="Fraser-Liggett C."/>
            <person name="Strausberg R."/>
            <person name="Galagan J."/>
            <person name="Birren B."/>
            <person name="Collins F.H."/>
        </authorList>
    </citation>
    <scope>NUCLEOTIDE SEQUENCE [LARGE SCALE GENOMIC DNA]</scope>
    <source>
        <strain evidence="1">JHB</strain>
    </source>
</reference>
<dbReference type="EnsemblMetazoa" id="CPIJ017730-RA">
    <property type="protein sequence ID" value="CPIJ017730-PA"/>
    <property type="gene ID" value="CPIJ017730"/>
</dbReference>
<name>B0XE19_CULQU</name>
<evidence type="ECO:0000313" key="2">
    <source>
        <dbReference type="EnsemblMetazoa" id="CPIJ017730-PA"/>
    </source>
</evidence>
<reference evidence="2" key="2">
    <citation type="submission" date="2021-02" db="UniProtKB">
        <authorList>
            <consortium name="EnsemblMetazoa"/>
        </authorList>
    </citation>
    <scope>IDENTIFICATION</scope>
    <source>
        <strain evidence="2">JHB</strain>
    </source>
</reference>
<gene>
    <name evidence="2" type="primary">6051458</name>
    <name evidence="1" type="ORF">CpipJ_CPIJ017730</name>
</gene>